<organism evidence="1 2">
    <name type="scientific">Nodularia spumigena CENA596</name>
    <dbReference type="NCBI Taxonomy" id="1819295"/>
    <lineage>
        <taxon>Bacteria</taxon>
        <taxon>Bacillati</taxon>
        <taxon>Cyanobacteriota</taxon>
        <taxon>Cyanophyceae</taxon>
        <taxon>Nostocales</taxon>
        <taxon>Nodulariaceae</taxon>
        <taxon>Nodularia</taxon>
    </lineage>
</organism>
<dbReference type="Proteomes" id="UP000076555">
    <property type="component" value="Unassembled WGS sequence"/>
</dbReference>
<accession>A0A166K0H7</accession>
<name>A0A166K0H7_NODSP</name>
<sequence length="102" mass="11807">MSLWLVEILHKLALGTSTARRSSKVKKLLRWAFEPFERVSIFTPQCTSQCLKIPARFFLNVPFPYLGGCGKTTSFAHTEKETEEDMRCKDFAIYKIISKYSH</sequence>
<gene>
    <name evidence="1" type="ORF">A2T98_07690</name>
</gene>
<evidence type="ECO:0000313" key="1">
    <source>
        <dbReference type="EMBL" id="KZL50402.1"/>
    </source>
</evidence>
<evidence type="ECO:0000313" key="2">
    <source>
        <dbReference type="Proteomes" id="UP000076555"/>
    </source>
</evidence>
<protein>
    <submittedName>
        <fullName evidence="1">Uncharacterized protein</fullName>
    </submittedName>
</protein>
<proteinExistence type="predicted"/>
<dbReference type="EMBL" id="LWAJ01000088">
    <property type="protein sequence ID" value="KZL50402.1"/>
    <property type="molecule type" value="Genomic_DNA"/>
</dbReference>
<reference evidence="1 2" key="1">
    <citation type="submission" date="2016-04" db="EMBL/GenBank/DDBJ databases">
        <title>Draft Genome Assembly of the Bloom-forming Cyanobacterium Nodularia spumigena Strain CENA596 in Shrimp Production Ponds.</title>
        <authorList>
            <person name="Popin R.V."/>
            <person name="Rigonato J."/>
            <person name="Abreu V.A."/>
            <person name="Andreote A.P."/>
            <person name="Silveira S.B."/>
            <person name="Odebrecht C."/>
            <person name="Fiore M.F."/>
        </authorList>
    </citation>
    <scope>NUCLEOTIDE SEQUENCE [LARGE SCALE GENOMIC DNA]</scope>
    <source>
        <strain evidence="1 2">CENA596</strain>
    </source>
</reference>
<comment type="caution">
    <text evidence="1">The sequence shown here is derived from an EMBL/GenBank/DDBJ whole genome shotgun (WGS) entry which is preliminary data.</text>
</comment>
<dbReference type="AlphaFoldDB" id="A0A166K0H7"/>